<reference evidence="1" key="1">
    <citation type="submission" date="2023-07" db="EMBL/GenBank/DDBJ databases">
        <title>Chromosome-level Genome Assembly of Striped Snakehead (Channa striata).</title>
        <authorList>
            <person name="Liu H."/>
        </authorList>
    </citation>
    <scope>NUCLEOTIDE SEQUENCE</scope>
    <source>
        <strain evidence="1">Gz</strain>
        <tissue evidence="1">Muscle</tissue>
    </source>
</reference>
<evidence type="ECO:0000313" key="2">
    <source>
        <dbReference type="Proteomes" id="UP001187415"/>
    </source>
</evidence>
<comment type="caution">
    <text evidence="1">The sequence shown here is derived from an EMBL/GenBank/DDBJ whole genome shotgun (WGS) entry which is preliminary data.</text>
</comment>
<name>A0AA88SFD3_CHASR</name>
<proteinExistence type="predicted"/>
<dbReference type="EMBL" id="JAUPFM010000012">
    <property type="protein sequence ID" value="KAK2835091.1"/>
    <property type="molecule type" value="Genomic_DNA"/>
</dbReference>
<dbReference type="Proteomes" id="UP001187415">
    <property type="component" value="Unassembled WGS sequence"/>
</dbReference>
<dbReference type="AlphaFoldDB" id="A0AA88SFD3"/>
<evidence type="ECO:0000313" key="1">
    <source>
        <dbReference type="EMBL" id="KAK2835091.1"/>
    </source>
</evidence>
<gene>
    <name evidence="1" type="ORF">Q5P01_015575</name>
</gene>
<protein>
    <submittedName>
        <fullName evidence="1">Uncharacterized protein</fullName>
    </submittedName>
</protein>
<sequence length="134" mass="15349">MRTKLTMVYVMSFTLERLCTSFEWRQDLARQLFGKNIAGAELQQSQDDFWRPGLISHHVAPCTCPRVFPHLSTIPPTPQTLNRTDGAFPGRGKPDTYLQSESFALQRLDDEDTKEERKCPLFAGQKTIVSSEWT</sequence>
<organism evidence="1 2">
    <name type="scientific">Channa striata</name>
    <name type="common">Snakehead murrel</name>
    <name type="synonym">Ophicephalus striatus</name>
    <dbReference type="NCBI Taxonomy" id="64152"/>
    <lineage>
        <taxon>Eukaryota</taxon>
        <taxon>Metazoa</taxon>
        <taxon>Chordata</taxon>
        <taxon>Craniata</taxon>
        <taxon>Vertebrata</taxon>
        <taxon>Euteleostomi</taxon>
        <taxon>Actinopterygii</taxon>
        <taxon>Neopterygii</taxon>
        <taxon>Teleostei</taxon>
        <taxon>Neoteleostei</taxon>
        <taxon>Acanthomorphata</taxon>
        <taxon>Anabantaria</taxon>
        <taxon>Anabantiformes</taxon>
        <taxon>Channoidei</taxon>
        <taxon>Channidae</taxon>
        <taxon>Channa</taxon>
    </lineage>
</organism>
<accession>A0AA88SFD3</accession>
<keyword evidence="2" id="KW-1185">Reference proteome</keyword>